<dbReference type="Pfam" id="PF00109">
    <property type="entry name" value="ketoacyl-synt"/>
    <property type="match status" value="1"/>
</dbReference>
<dbReference type="Gene3D" id="1.10.1200.10">
    <property type="entry name" value="ACP-like"/>
    <property type="match status" value="1"/>
</dbReference>
<dbReference type="Gene3D" id="3.90.180.10">
    <property type="entry name" value="Medium-chain alcohol dehydrogenases, catalytic domain"/>
    <property type="match status" value="1"/>
</dbReference>
<dbReference type="SMART" id="SM00827">
    <property type="entry name" value="PKS_AT"/>
    <property type="match status" value="1"/>
</dbReference>
<dbReference type="InterPro" id="IPR036736">
    <property type="entry name" value="ACP-like_sf"/>
</dbReference>
<dbReference type="InterPro" id="IPR049551">
    <property type="entry name" value="PKS_DH_C"/>
</dbReference>
<accession>A0ABR4CJB2</accession>
<dbReference type="InterPro" id="IPR020806">
    <property type="entry name" value="PKS_PP-bd"/>
</dbReference>
<protein>
    <recommendedName>
        <fullName evidence="11">Polyketide synthase</fullName>
    </recommendedName>
</protein>
<keyword evidence="2" id="KW-0597">Phosphoprotein</keyword>
<dbReference type="EMBL" id="JAZHXI010000008">
    <property type="protein sequence ID" value="KAL2069229.1"/>
    <property type="molecule type" value="Genomic_DNA"/>
</dbReference>
<dbReference type="SMART" id="SM00823">
    <property type="entry name" value="PKS_PP"/>
    <property type="match status" value="1"/>
</dbReference>
<dbReference type="SMART" id="SM00829">
    <property type="entry name" value="PKS_ER"/>
    <property type="match status" value="1"/>
</dbReference>
<dbReference type="SUPFAM" id="SSF53901">
    <property type="entry name" value="Thiolase-like"/>
    <property type="match status" value="1"/>
</dbReference>
<sequence length="2365" mass="256655">MSAAMDLLPNADKQEPIAIVGVAFRFAGGVSSMGSLWDMISKVKTGHGPVPSDRWDGKMWHHPDQDRKGGIGPQHGYFLEQDISHFDAPFFSVTAKEASSMDPMKRMLLEVCYESIENAGIPVEDLMNSRTGCYVGCMTNDYEMISLHDIYDIGHPAATGLSEAMTANRVSCSSLYALHLACQSLRLKETNMSLVTGVNLIINPNTSHQLNAMHMLSPEGISHTFDDRANGYGRGDGIGSLVIKRLSDAIRDGDTIRAVIRGSGINADGKTPSVTQPSSIAQAELIRDTYNSAGLNLSDTGYFECHGTGTPVGDPLELTAIAQTLGDARRATGKPPLHIGSIKPTVGHTEGCAGLAGVFKSILLLEKGMLVPTYGVMTVNPKLKLRDWHLCLPQDVITWPAHGVRRISVNSFGFGGANAHVILDDAYHYMQTRGLVGKHNVDLHEQYSDSGISTTSSVDIAYNSPKKLIVFSGKDQAGAKRVSGNLATWLESVEGKEQQDLFSLDDLAYTLAMRRSHMEHRSFAVTDSITGLSKKLSQGLPTTTRSERHSDNLVMVFTGQGAQWAGMGRELFEHPIFRRSLDVSQSCLEALGCKWNAVDELNNTSNNNIDLPEYSQPLCTVIQLALVDLLRSWNITPVATIGHSSGEIAAAYAASFLTHQDAIKLAYVRGVSSAAVTRQGAMMAVGISKDAIQVYLEKVAPGSVVVACFNSPSSLTLSGDVDAIDYLQTIISADGIFARKLRVTTAYHSPHMREVSEKYLDMIGEITPKKPDMTTDSSNSPVMYSSLTGSIVSAAEQLNAQYWVDNMQNPVQFSQALSALLRHKKLGIGGNRAVAMRWAGFLEVGPAAALQGPVRQVVDGANNKVAKSIPYASVLIRGKDATETSLNACGTLWAAGTKVDLAAVNTQYSTTPQMLCDLPTYSWNHGRSFWHESYSSHSYRFPTEVRSDFLGMADGTQNTHAPQWRNYLRIAENPWIEDHVITGTVLYPGAGMLVMALEGVLRTVASSKTVEGFRMTDISFERGLVISLDEEAPVETRLCFHPHSSQPSQWVFTIYSMTKGSSWTKHCAGTISVVYETESSDVEESGVDTSWQEQIALHETLLSVPDSISLNTENFYNDLEAIGMQYGPVFRNVSSLTVVPSKHASYGTVAIPDTKSTMPSHHESPHIIHPATLDSIFHLVIASLNDGRMEQSTVPYSIEELYIAFDQPKGSGALYSGFGRMLSQRGREIITELFVSDQEWVKPKLTIKNFALRQITSGETLDTAIVALPSVTAIKNCAAITWTPDLSFLTSNKDLARLVSGEKSAPLDSFLDSVFLKKADNTVLVAMFDEYQGSIEILVSLKKRTYTPKKIIALTTSESGLQMMRAALGESSNDTTVLYKLVPESELLEMPAPEDLDLIIGLGVNEISKNAEVLSKLAPLACLTHTGQLNDDFVLPGSKWCVSTEGETSILFSVRTSSFTALPHFPEAVVLLLPVTLSDSLDTFATTIQIQLAGSGASVRRTHLTVEGVADLAGKSVISLLEIDNSLVYAWDEDQFHAFKTVVSTVSHLFWLTHGSVLESWSNGVEFATSQGLFRVMRNEYPAAILPLLDLSAVADILSGQLVDLVLDVWRTSLAEDAETEYAEHNGLVYVARATEDMGFDNELQLAGNKAKPIWDTLSAPDKPLRAIKAPNDSDGYIWIRDEEADLPLEDSQVEVKVEYAGLGLGKTLTSVHHAVGIVTRLGDSVKSLELGQRAVIFSHDAARTHIRQFEALVAPLPDNLKPQEAVSLVEPLLTAQYALIERAQLSCGQAVLLDNAASVVGQTILQLAKDIGADIFALVHSRSERDILVERYGISTDRIFDSALGNFVPLIRSATNSHGVDVIISQQKGSHIAEAMSILSEFGQFIDINGHNARDVIPASKSNATYNCINAAAVFQGRQDIVCKLFKHSFDRYILQGPVPLTVLPITDVSASANSIQAELVVLSLNDTTMVPMPAPEPERLSLDSEATYVLAGGLGALGLEIANWMVQCGAKSLVFLSRSGSSKHKKALQTFAQRSVHVEAFACNINDAVSVATVFASLKTSGKKVAGVIQLAMVLADGIFGNMTFDQWHRAIDPKTKGSRNLLANLWPGDKPFFILLSSITGIIGNTAQANYASGNTFEDALAHHARNHLGIKATSIDVGLVSDSAHFTTAGEFGDLPKYLSRYQHGWRGLQTNVEELIVVLRAIIRGSTANGQEIPAQVVLGLEDRIEHIESTGGFSRDKKFELRVVKVGNQAGNSKAKEDIGFLLSNAMSMVEAVAIVEENIKELVAVAMGIAVEEVDGAKPLYDYGVDSLQAVDIRNRALKNLRSEISVFDILSAMPLADVAAKIAANSQLIKVKCNEEE</sequence>
<dbReference type="SMART" id="SM00826">
    <property type="entry name" value="PKS_DH"/>
    <property type="match status" value="1"/>
</dbReference>
<feature type="region of interest" description="C-terminal hotdog fold" evidence="5">
    <location>
        <begin position="1102"/>
        <end position="1261"/>
    </location>
</feature>
<dbReference type="InterPro" id="IPR001227">
    <property type="entry name" value="Ac_transferase_dom_sf"/>
</dbReference>
<dbReference type="InterPro" id="IPR014030">
    <property type="entry name" value="Ketoacyl_synth_N"/>
</dbReference>
<evidence type="ECO:0000259" key="7">
    <source>
        <dbReference type="PROSITE" id="PS52004"/>
    </source>
</evidence>
<evidence type="ECO:0008006" key="11">
    <source>
        <dbReference type="Google" id="ProtNLM"/>
    </source>
</evidence>
<evidence type="ECO:0000313" key="10">
    <source>
        <dbReference type="Proteomes" id="UP001595075"/>
    </source>
</evidence>
<dbReference type="InterPro" id="IPR032821">
    <property type="entry name" value="PKS_assoc"/>
</dbReference>
<dbReference type="InterPro" id="IPR013968">
    <property type="entry name" value="PKS_KR"/>
</dbReference>
<evidence type="ECO:0000259" key="8">
    <source>
        <dbReference type="PROSITE" id="PS52019"/>
    </source>
</evidence>
<comment type="caution">
    <text evidence="9">The sequence shown here is derived from an EMBL/GenBank/DDBJ whole genome shotgun (WGS) entry which is preliminary data.</text>
</comment>
<proteinExistence type="predicted"/>
<dbReference type="Pfam" id="PF21089">
    <property type="entry name" value="PKS_DH_N"/>
    <property type="match status" value="1"/>
</dbReference>
<organism evidence="9 10">
    <name type="scientific">Oculimacula yallundae</name>
    <dbReference type="NCBI Taxonomy" id="86028"/>
    <lineage>
        <taxon>Eukaryota</taxon>
        <taxon>Fungi</taxon>
        <taxon>Dikarya</taxon>
        <taxon>Ascomycota</taxon>
        <taxon>Pezizomycotina</taxon>
        <taxon>Leotiomycetes</taxon>
        <taxon>Helotiales</taxon>
        <taxon>Ploettnerulaceae</taxon>
        <taxon>Oculimacula</taxon>
    </lineage>
</organism>
<feature type="active site" description="Proton acceptor; for dehydratase activity" evidence="5">
    <location>
        <position position="979"/>
    </location>
</feature>
<keyword evidence="4" id="KW-0511">Multifunctional enzyme</keyword>
<dbReference type="SUPFAM" id="SSF47336">
    <property type="entry name" value="ACP-like"/>
    <property type="match status" value="1"/>
</dbReference>
<dbReference type="InterPro" id="IPR011032">
    <property type="entry name" value="GroES-like_sf"/>
</dbReference>
<dbReference type="Pfam" id="PF14765">
    <property type="entry name" value="PS-DH"/>
    <property type="match status" value="1"/>
</dbReference>
<evidence type="ECO:0000313" key="9">
    <source>
        <dbReference type="EMBL" id="KAL2069229.1"/>
    </source>
</evidence>
<evidence type="ECO:0000256" key="3">
    <source>
        <dbReference type="ARBA" id="ARBA00022679"/>
    </source>
</evidence>
<dbReference type="Pfam" id="PF16197">
    <property type="entry name" value="KAsynt_C_assoc"/>
    <property type="match status" value="1"/>
</dbReference>
<dbReference type="Gene3D" id="3.40.50.720">
    <property type="entry name" value="NAD(P)-binding Rossmann-like Domain"/>
    <property type="match status" value="2"/>
</dbReference>
<gene>
    <name evidence="9" type="ORF">VTL71DRAFT_15567</name>
</gene>
<dbReference type="PANTHER" id="PTHR43775">
    <property type="entry name" value="FATTY ACID SYNTHASE"/>
    <property type="match status" value="1"/>
</dbReference>
<dbReference type="Gene3D" id="3.10.129.110">
    <property type="entry name" value="Polyketide synthase dehydratase"/>
    <property type="match status" value="1"/>
</dbReference>
<dbReference type="Pfam" id="PF00550">
    <property type="entry name" value="PP-binding"/>
    <property type="match status" value="1"/>
</dbReference>
<dbReference type="Gene3D" id="3.40.366.10">
    <property type="entry name" value="Malonyl-Coenzyme A Acyl Carrier Protein, domain 2"/>
    <property type="match status" value="1"/>
</dbReference>
<dbReference type="InterPro" id="IPR049552">
    <property type="entry name" value="PKS_DH_N"/>
</dbReference>
<dbReference type="Gene3D" id="3.30.70.3290">
    <property type="match status" value="1"/>
</dbReference>
<dbReference type="InterPro" id="IPR014043">
    <property type="entry name" value="Acyl_transferase_dom"/>
</dbReference>
<dbReference type="SUPFAM" id="SSF50129">
    <property type="entry name" value="GroES-like"/>
    <property type="match status" value="1"/>
</dbReference>
<dbReference type="InterPro" id="IPR014031">
    <property type="entry name" value="Ketoacyl_synth_C"/>
</dbReference>
<feature type="active site" description="Proton donor; for dehydratase activity" evidence="5">
    <location>
        <position position="1174"/>
    </location>
</feature>
<evidence type="ECO:0000256" key="5">
    <source>
        <dbReference type="PROSITE-ProRule" id="PRU01363"/>
    </source>
</evidence>
<dbReference type="SMART" id="SM00825">
    <property type="entry name" value="PKS_KS"/>
    <property type="match status" value="1"/>
</dbReference>
<feature type="domain" description="PKS/mFAS DH" evidence="8">
    <location>
        <begin position="947"/>
        <end position="1261"/>
    </location>
</feature>
<evidence type="ECO:0000256" key="4">
    <source>
        <dbReference type="ARBA" id="ARBA00023268"/>
    </source>
</evidence>
<feature type="region of interest" description="N-terminal hotdog fold" evidence="5">
    <location>
        <begin position="947"/>
        <end position="1078"/>
    </location>
</feature>
<dbReference type="Pfam" id="PF08659">
    <property type="entry name" value="KR"/>
    <property type="match status" value="1"/>
</dbReference>
<dbReference type="InterPro" id="IPR020843">
    <property type="entry name" value="ER"/>
</dbReference>
<dbReference type="PROSITE" id="PS50075">
    <property type="entry name" value="CARRIER"/>
    <property type="match status" value="1"/>
</dbReference>
<name>A0ABR4CJB2_9HELO</name>
<reference evidence="9 10" key="1">
    <citation type="journal article" date="2024" name="Commun. Biol.">
        <title>Comparative genomic analysis of thermophilic fungi reveals convergent evolutionary adaptations and gene losses.</title>
        <authorList>
            <person name="Steindorff A.S."/>
            <person name="Aguilar-Pontes M.V."/>
            <person name="Robinson A.J."/>
            <person name="Andreopoulos B."/>
            <person name="LaButti K."/>
            <person name="Kuo A."/>
            <person name="Mondo S."/>
            <person name="Riley R."/>
            <person name="Otillar R."/>
            <person name="Haridas S."/>
            <person name="Lipzen A."/>
            <person name="Grimwood J."/>
            <person name="Schmutz J."/>
            <person name="Clum A."/>
            <person name="Reid I.D."/>
            <person name="Moisan M.C."/>
            <person name="Butler G."/>
            <person name="Nguyen T.T.M."/>
            <person name="Dewar K."/>
            <person name="Conant G."/>
            <person name="Drula E."/>
            <person name="Henrissat B."/>
            <person name="Hansel C."/>
            <person name="Singer S."/>
            <person name="Hutchinson M.I."/>
            <person name="de Vries R.P."/>
            <person name="Natvig D.O."/>
            <person name="Powell A.J."/>
            <person name="Tsang A."/>
            <person name="Grigoriev I.V."/>
        </authorList>
    </citation>
    <scope>NUCLEOTIDE SEQUENCE [LARGE SCALE GENOMIC DNA]</scope>
    <source>
        <strain evidence="9 10">CBS 494.80</strain>
    </source>
</reference>
<dbReference type="InterPro" id="IPR049900">
    <property type="entry name" value="PKS_mFAS_DH"/>
</dbReference>
<dbReference type="PROSITE" id="PS00012">
    <property type="entry name" value="PHOSPHOPANTETHEINE"/>
    <property type="match status" value="1"/>
</dbReference>
<dbReference type="Proteomes" id="UP001595075">
    <property type="component" value="Unassembled WGS sequence"/>
</dbReference>
<dbReference type="Pfam" id="PF00698">
    <property type="entry name" value="Acyl_transf_1"/>
    <property type="match status" value="1"/>
</dbReference>
<dbReference type="InterPro" id="IPR050091">
    <property type="entry name" value="PKS_NRPS_Biosynth_Enz"/>
</dbReference>
<dbReference type="CDD" id="cd05195">
    <property type="entry name" value="enoyl_red"/>
    <property type="match status" value="1"/>
</dbReference>
<dbReference type="InterPro" id="IPR009081">
    <property type="entry name" value="PP-bd_ACP"/>
</dbReference>
<dbReference type="Pfam" id="PF02801">
    <property type="entry name" value="Ketoacyl-synt_C"/>
    <property type="match status" value="1"/>
</dbReference>
<evidence type="ECO:0000256" key="2">
    <source>
        <dbReference type="ARBA" id="ARBA00022553"/>
    </source>
</evidence>
<keyword evidence="3" id="KW-0808">Transferase</keyword>
<dbReference type="InterPro" id="IPR020841">
    <property type="entry name" value="PKS_Beta-ketoAc_synthase_dom"/>
</dbReference>
<feature type="domain" description="Ketosynthase family 3 (KS3)" evidence="7">
    <location>
        <begin position="14"/>
        <end position="425"/>
    </location>
</feature>
<dbReference type="SUPFAM" id="SSF55048">
    <property type="entry name" value="Probable ACP-binding domain of malonyl-CoA ACP transacylase"/>
    <property type="match status" value="1"/>
</dbReference>
<dbReference type="SMART" id="SM00822">
    <property type="entry name" value="PKS_KR"/>
    <property type="match status" value="1"/>
</dbReference>
<dbReference type="InterPro" id="IPR042104">
    <property type="entry name" value="PKS_dehydratase_sf"/>
</dbReference>
<dbReference type="Gene3D" id="3.40.47.10">
    <property type="match status" value="1"/>
</dbReference>
<dbReference type="SUPFAM" id="SSF51735">
    <property type="entry name" value="NAD(P)-binding Rossmann-fold domains"/>
    <property type="match status" value="2"/>
</dbReference>
<evidence type="ECO:0000256" key="1">
    <source>
        <dbReference type="ARBA" id="ARBA00022450"/>
    </source>
</evidence>
<dbReference type="InterPro" id="IPR057326">
    <property type="entry name" value="KR_dom"/>
</dbReference>
<dbReference type="CDD" id="cd00833">
    <property type="entry name" value="PKS"/>
    <property type="match status" value="1"/>
</dbReference>
<dbReference type="InterPro" id="IPR016035">
    <property type="entry name" value="Acyl_Trfase/lysoPLipase"/>
</dbReference>
<dbReference type="SUPFAM" id="SSF52151">
    <property type="entry name" value="FabD/lysophospholipase-like"/>
    <property type="match status" value="1"/>
</dbReference>
<dbReference type="InterPro" id="IPR006162">
    <property type="entry name" value="Ppantetheine_attach_site"/>
</dbReference>
<keyword evidence="10" id="KW-1185">Reference proteome</keyword>
<dbReference type="InterPro" id="IPR016039">
    <property type="entry name" value="Thiolase-like"/>
</dbReference>
<dbReference type="PANTHER" id="PTHR43775:SF29">
    <property type="entry name" value="ASPERFURANONE POLYKETIDE SYNTHASE AFOG-RELATED"/>
    <property type="match status" value="1"/>
</dbReference>
<dbReference type="PROSITE" id="PS52004">
    <property type="entry name" value="KS3_2"/>
    <property type="match status" value="1"/>
</dbReference>
<dbReference type="InterPro" id="IPR036291">
    <property type="entry name" value="NAD(P)-bd_dom_sf"/>
</dbReference>
<feature type="domain" description="Carrier" evidence="6">
    <location>
        <begin position="2280"/>
        <end position="2354"/>
    </location>
</feature>
<dbReference type="InterPro" id="IPR016036">
    <property type="entry name" value="Malonyl_transacylase_ACP-bd"/>
</dbReference>
<evidence type="ECO:0000259" key="6">
    <source>
        <dbReference type="PROSITE" id="PS50075"/>
    </source>
</evidence>
<keyword evidence="1" id="KW-0596">Phosphopantetheine</keyword>
<dbReference type="InterPro" id="IPR020807">
    <property type="entry name" value="PKS_DH"/>
</dbReference>
<dbReference type="PROSITE" id="PS52019">
    <property type="entry name" value="PKS_MFAS_DH"/>
    <property type="match status" value="1"/>
</dbReference>